<evidence type="ECO:0000256" key="5">
    <source>
        <dbReference type="SAM" id="Coils"/>
    </source>
</evidence>
<feature type="coiled-coil region" evidence="5">
    <location>
        <begin position="372"/>
        <end position="470"/>
    </location>
</feature>
<protein>
    <submittedName>
        <fullName evidence="8">FYVE zinc finger family protein</fullName>
    </submittedName>
</protein>
<evidence type="ECO:0000256" key="1">
    <source>
        <dbReference type="ARBA" id="ARBA00022723"/>
    </source>
</evidence>
<dbReference type="CDD" id="cd00065">
    <property type="entry name" value="FYVE_like_SF"/>
    <property type="match status" value="1"/>
</dbReference>
<dbReference type="VEuPathDB" id="TriTrypDB:LdCL_120006300"/>
<feature type="region of interest" description="Disordered" evidence="6">
    <location>
        <begin position="1623"/>
        <end position="1658"/>
    </location>
</feature>
<keyword evidence="3" id="KW-0862">Zinc</keyword>
<dbReference type="Pfam" id="PF01363">
    <property type="entry name" value="FYVE"/>
    <property type="match status" value="1"/>
</dbReference>
<name>A0A504XDG1_LEIDO</name>
<keyword evidence="1" id="KW-0479">Metal-binding</keyword>
<dbReference type="EMBL" id="RHLD01000031">
    <property type="protein sequence ID" value="TPP44270.1"/>
    <property type="molecule type" value="Genomic_DNA"/>
</dbReference>
<feature type="coiled-coil region" evidence="5">
    <location>
        <begin position="1297"/>
        <end position="1331"/>
    </location>
</feature>
<feature type="compositionally biased region" description="Polar residues" evidence="6">
    <location>
        <begin position="2093"/>
        <end position="2108"/>
    </location>
</feature>
<evidence type="ECO:0000313" key="9">
    <source>
        <dbReference type="Proteomes" id="UP000318821"/>
    </source>
</evidence>
<proteinExistence type="predicted"/>
<feature type="compositionally biased region" description="Polar residues" evidence="6">
    <location>
        <begin position="1843"/>
        <end position="1864"/>
    </location>
</feature>
<feature type="coiled-coil region" evidence="5">
    <location>
        <begin position="1528"/>
        <end position="1555"/>
    </location>
</feature>
<dbReference type="VEuPathDB" id="TriTrypDB:LdCL_120006200"/>
<dbReference type="InterPro" id="IPR013083">
    <property type="entry name" value="Znf_RING/FYVE/PHD"/>
</dbReference>
<keyword evidence="5" id="KW-0175">Coiled coil</keyword>
<feature type="compositionally biased region" description="Basic and acidic residues" evidence="6">
    <location>
        <begin position="1816"/>
        <end position="1840"/>
    </location>
</feature>
<evidence type="ECO:0000256" key="2">
    <source>
        <dbReference type="ARBA" id="ARBA00022771"/>
    </source>
</evidence>
<feature type="coiled-coil region" evidence="5">
    <location>
        <begin position="881"/>
        <end position="911"/>
    </location>
</feature>
<dbReference type="VEuPathDB" id="TriTrypDB:LDHU3_12.0170"/>
<reference evidence="9" key="1">
    <citation type="submission" date="2019-02" db="EMBL/GenBank/DDBJ databases">
        <title>FDA dAtabase for Regulatory Grade micrObial Sequences (FDA-ARGOS): Supporting development and validation of Infectious Disease Dx tests.</title>
        <authorList>
            <person name="Duncan R."/>
            <person name="Fisher C."/>
            <person name="Tallon L."/>
            <person name="Sadzewicz L."/>
            <person name="Sengamalay N."/>
            <person name="Ott S."/>
            <person name="Godinez A."/>
            <person name="Nagaraj S."/>
            <person name="Vavikolanu K."/>
            <person name="Vyas G."/>
            <person name="Nadendla S."/>
            <person name="Aluvathingal J."/>
            <person name="Sichtig H."/>
        </authorList>
    </citation>
    <scope>NUCLEOTIDE SEQUENCE [LARGE SCALE GENOMIC DNA]</scope>
    <source>
        <strain evidence="9">FDAARGOS_360</strain>
    </source>
</reference>
<feature type="region of interest" description="Disordered" evidence="6">
    <location>
        <begin position="1804"/>
        <end position="2117"/>
    </location>
</feature>
<comment type="caution">
    <text evidence="8">The sequence shown here is derived from an EMBL/GenBank/DDBJ whole genome shotgun (WGS) entry which is preliminary data.</text>
</comment>
<evidence type="ECO:0000259" key="7">
    <source>
        <dbReference type="PROSITE" id="PS50178"/>
    </source>
</evidence>
<dbReference type="Proteomes" id="UP000318821">
    <property type="component" value="Unassembled WGS sequence"/>
</dbReference>
<accession>A0A504XDG1</accession>
<sequence>MFRSASTFQAVPQSQWPIPSTARSCVQCGKSFGLFQAAGNCHGCGRVCCPSCLTEHLVLPGQPGSQPVPVCNICSKAIKRTLEEAEMAVHRCHLLEEMLNEQAKQAEKLRNELREQQEENKLLTHEKESLKATIARMEIEAEVAAAKAAAAAAAAATTIASTVTSVHSPAATSLKADPDTRANASTSAESVAAMEELLNKKKRQLDMREATLKDALKKVSSDAAKIADQRAALQEQEKVMAAQLTAQFTSLFEEERQRLEDFCADAVTDIQNKYMEWVTQQQDGALERRRRYEQVMEERQQRAAAELAEARAERDALQRALESQRAQLAKLQESALKGQLHAGQAEPVSNKHLREEERQTSNCAAAACAALEQKAQDSMEALVRDMRAKEEEWERAKAAAVATAESAVRLAERERLVQEVEKARQQSRREVEEAVRVATQQRDSAIDALRKQHEHDKEEWLSKMQQLETSQRRKAEYQQSQDKSWREEKVALQKKCSALETCLETRKTAAWQLQQQLRDAKQELYDLKANTGGKEDAAAEERRTQASAAAMTVQRWASAVLEEVQQGQQLMLEEQARALALLQDEMQKRALANYAAANARDERQREATQRLHTELESARQERDTALEQLGRMRETAADMTARMSEESAQLGTLRGALQRQQRALAELQEKHQRTVDELHATRAAQRWVQQQAHLQSLYSVALYAVVQQEWTQVFESMTSSLATEAERQRSLRIRNAEALENTTSTIKEVQDDLRLRTQELLQRQVDVEERERRVQDKKKRVDVVCRSLYTVAQELRKVHLDAAESSTLDEVMNSARVMSDSPSALDMLQAAEGALTQRRCYGSGVPGGASSFAYKTINTGSGGYATGQWYRDPNSSALSPVENVEELQQQLGRAMRELIELRAELAAERDRRHETLIAMGRQWKEDILVEVHRRGAALQSDVSAVEEKMMAQWKESNEGRLVMRRQLEEAMRAGKIRDTNQFQLREEVQETARHLEERVDMALAQSSAARADCSRQLEQERATLSERLDVELLRLVEMRRDDQRALQQARELMRDEGLRVRDDIRRVVQEVWETSASALVKTATEPIEQLRAELRETKAAAQAMEERVADCVRACQAECRTVTTTTTERLHALESKEAVVISSIDRAERKADSAYETARHMEATIAAAKDATERALVQVAGAAERTLKVEHALADRDSRLVAVEAQLHAITTAEGLRADVEACKRQAGRLESRVEAAGALCTRVEQLADRAAQQVASFADRIESCERSTQRSVGAVQRVQDGLEACESEGHQMRTRFETSEAVLQRHTHLLAQLEQQISGQENRLGLWRQQQEQHVKDQMTVQRELTERAEVTHTVASRAQQVSSDARAEVHRLERRIDDVDRRLTSTSAETTTLRGCIDSQHTQALEAQRQQQQLADELQSLASKVDERMAPVKELVRNSEERMKRAEAQAQGLGKKLAECEERLHEMGPRVLDHLKDAVRHHVGEAQKRLFAAMNEGMSRVTERVAAVEEAADLSQQRVAEMPQQLTAMQQASAKLQRHVQSLEASLQSLSGQTQKLAVHADTQAGDRQRLGTVQQELMCLTAVQQRTQQDVRLLQEAMRVLQAMATVGSMRDFSLSELGTSQARTASTEMAPAADAISSSPSAHQPPSSGVRTSSHALVAGEHSQPPAQRAAAVAAPPLANTSGASLQELQDRQRAGVSSVRPSNGQEERLHSLVEAGDVSTASADGDDTVEAFTVRPGAVARLPRTSAGTNGSASMPLFATTRTETVEQLSAPAHDSTQASAVGNVSHCTAIREFTTITSSSSLSDSDSSEDDRRRVQEREVPTRRGAPSEERTDDVSSDLTTAIMLTSEASTKQSNQRGSRPPPSSGQQRAAKMSTAWRQCSSGSSEEGTPVARRAAWGSAPPPQSQHLIGASESESESTLQGAGALDDSDDRVQAMPRHDSDTEEVERAVTAEEAVAGEEDEALEPKPTRPYAAPHAASAASEDDTDDAVMHFKDAESSSCTPGPRETDATTPAAGLAATVMHRQQDAADDLRATPRRMFVSTSDDGRGVGTQLPDSVPRHGRGTTSSSSSSAERAEALGLRGARQSPPQRAATQMRQYTNFDDSTSSDDD</sequence>
<feature type="coiled-coil region" evidence="5">
    <location>
        <begin position="608"/>
        <end position="684"/>
    </location>
</feature>
<feature type="coiled-coil region" evidence="5">
    <location>
        <begin position="1357"/>
        <end position="1465"/>
    </location>
</feature>
<dbReference type="InterPro" id="IPR011011">
    <property type="entry name" value="Znf_FYVE_PHD"/>
</dbReference>
<dbReference type="SMART" id="SM00064">
    <property type="entry name" value="FYVE"/>
    <property type="match status" value="1"/>
</dbReference>
<feature type="coiled-coil region" evidence="5">
    <location>
        <begin position="293"/>
        <end position="334"/>
    </location>
</feature>
<organism evidence="8 9">
    <name type="scientific">Leishmania donovani</name>
    <dbReference type="NCBI Taxonomy" id="5661"/>
    <lineage>
        <taxon>Eukaryota</taxon>
        <taxon>Discoba</taxon>
        <taxon>Euglenozoa</taxon>
        <taxon>Kinetoplastea</taxon>
        <taxon>Metakinetoplastina</taxon>
        <taxon>Trypanosomatida</taxon>
        <taxon>Trypanosomatidae</taxon>
        <taxon>Leishmaniinae</taxon>
        <taxon>Leishmania</taxon>
    </lineage>
</organism>
<dbReference type="InterPro" id="IPR000306">
    <property type="entry name" value="Znf_FYVE"/>
</dbReference>
<dbReference type="VEuPathDB" id="TriTrypDB:LdBPK_120120.1"/>
<dbReference type="Gene3D" id="3.30.40.10">
    <property type="entry name" value="Zinc/RING finger domain, C3HC4 (zinc finger)"/>
    <property type="match status" value="1"/>
</dbReference>
<evidence type="ECO:0000256" key="4">
    <source>
        <dbReference type="PROSITE-ProRule" id="PRU00091"/>
    </source>
</evidence>
<dbReference type="GO" id="GO:0008270">
    <property type="term" value="F:zinc ion binding"/>
    <property type="evidence" value="ECO:0007669"/>
    <property type="project" value="UniProtKB-KW"/>
</dbReference>
<keyword evidence="2 4" id="KW-0863">Zinc-finger</keyword>
<feature type="coiled-coil region" evidence="5">
    <location>
        <begin position="92"/>
        <end position="147"/>
    </location>
</feature>
<feature type="compositionally biased region" description="Low complexity" evidence="6">
    <location>
        <begin position="1634"/>
        <end position="1652"/>
    </location>
</feature>
<feature type="region of interest" description="Disordered" evidence="6">
    <location>
        <begin position="166"/>
        <end position="188"/>
    </location>
</feature>
<evidence type="ECO:0000313" key="8">
    <source>
        <dbReference type="EMBL" id="TPP44270.1"/>
    </source>
</evidence>
<dbReference type="PROSITE" id="PS50178">
    <property type="entry name" value="ZF_FYVE"/>
    <property type="match status" value="1"/>
</dbReference>
<evidence type="ECO:0000256" key="3">
    <source>
        <dbReference type="ARBA" id="ARBA00022833"/>
    </source>
</evidence>
<dbReference type="SUPFAM" id="SSF57903">
    <property type="entry name" value="FYVE/PHD zinc finger"/>
    <property type="match status" value="1"/>
</dbReference>
<evidence type="ECO:0000256" key="6">
    <source>
        <dbReference type="SAM" id="MobiDB-lite"/>
    </source>
</evidence>
<feature type="compositionally biased region" description="Basic and acidic residues" evidence="6">
    <location>
        <begin position="2030"/>
        <end position="2040"/>
    </location>
</feature>
<feature type="coiled-coil region" evidence="5">
    <location>
        <begin position="198"/>
        <end position="236"/>
    </location>
</feature>
<dbReference type="InterPro" id="IPR017455">
    <property type="entry name" value="Znf_FYVE-rel"/>
</dbReference>
<feature type="domain" description="FYVE-type" evidence="7">
    <location>
        <begin position="19"/>
        <end position="79"/>
    </location>
</feature>
<gene>
    <name evidence="8" type="ORF">CGC20_23965</name>
</gene>
<dbReference type="VEuPathDB" id="TriTrypDB:LDHU3_12.0160"/>
<feature type="compositionally biased region" description="Basic and acidic residues" evidence="6">
    <location>
        <begin position="1937"/>
        <end position="1957"/>
    </location>
</feature>
<feature type="compositionally biased region" description="Polar residues" evidence="6">
    <location>
        <begin position="1882"/>
        <end position="1893"/>
    </location>
</feature>